<proteinExistence type="predicted"/>
<dbReference type="STRING" id="1116472.MGMO_174c00010"/>
<dbReference type="AlphaFoldDB" id="V5B183"/>
<dbReference type="RefSeq" id="WP_023496470.1">
    <property type="nucleotide sequence ID" value="NZ_AYLO01000159.1"/>
</dbReference>
<dbReference type="InterPro" id="IPR021246">
    <property type="entry name" value="DUF2797"/>
</dbReference>
<comment type="caution">
    <text evidence="1">The sequence shown here is derived from an EMBL/GenBank/DDBJ whole genome shotgun (WGS) entry which is preliminary data.</text>
</comment>
<evidence type="ECO:0008006" key="3">
    <source>
        <dbReference type="Google" id="ProtNLM"/>
    </source>
</evidence>
<dbReference type="Proteomes" id="UP000017842">
    <property type="component" value="Unassembled WGS sequence"/>
</dbReference>
<dbReference type="EMBL" id="AYLO01000159">
    <property type="protein sequence ID" value="ESS66935.1"/>
    <property type="molecule type" value="Genomic_DNA"/>
</dbReference>
<dbReference type="eggNOG" id="ENOG502Z7J9">
    <property type="taxonomic scope" value="Bacteria"/>
</dbReference>
<dbReference type="PATRIC" id="fig|1116472.3.peg.3870"/>
<name>V5B183_9GAMM</name>
<dbReference type="Pfam" id="PF10977">
    <property type="entry name" value="DUF2797"/>
    <property type="match status" value="1"/>
</dbReference>
<evidence type="ECO:0000313" key="1">
    <source>
        <dbReference type="EMBL" id="ESS66935.1"/>
    </source>
</evidence>
<sequence length="280" mass="31571">MQGHLRKMRSKLDKPVQYELLLSDQAVPLNPLVGKPIKLTYAGKISCVHCGRLTKKSFNQGYCYPCFVSLAQCDMCIMKPETCHYAAGTCREPVWGETFCMQTHYVYLANSSGIKVGITRQNQIPTRWIDQGAVQALPIFKVQSRHISGLVEVAIAKHISDKTSWQQMLKNNVEEIDLAANRDKLLATCKTELTDIIQRFGAQAIEFLPDEQAVELHYPVNRYPDKVKSFNLDTNPLVTGILEGIKGQYLLLDTGVINLRKYSGYELEFSAPDKADELLQ</sequence>
<keyword evidence="2" id="KW-1185">Reference proteome</keyword>
<accession>V5B183</accession>
<gene>
    <name evidence="1" type="ORF">MGMO_174c00010</name>
</gene>
<organism evidence="1 2">
    <name type="scientific">Methyloglobulus morosus KoM1</name>
    <dbReference type="NCBI Taxonomy" id="1116472"/>
    <lineage>
        <taxon>Bacteria</taxon>
        <taxon>Pseudomonadati</taxon>
        <taxon>Pseudomonadota</taxon>
        <taxon>Gammaproteobacteria</taxon>
        <taxon>Methylococcales</taxon>
        <taxon>Methylococcaceae</taxon>
        <taxon>Methyloglobulus</taxon>
    </lineage>
</organism>
<reference evidence="1 2" key="1">
    <citation type="journal article" date="2013" name="Genome Announc.">
        <title>Draft Genome Sequence of the Methanotrophic Gammaproteobacterium Methyloglobulus morosus DSM 22980 Strain KoM1.</title>
        <authorList>
            <person name="Poehlein A."/>
            <person name="Deutzmann J.S."/>
            <person name="Daniel R."/>
            <person name="Simeonova D.D."/>
        </authorList>
    </citation>
    <scope>NUCLEOTIDE SEQUENCE [LARGE SCALE GENOMIC DNA]</scope>
    <source>
        <strain evidence="1 2">KoM1</strain>
    </source>
</reference>
<protein>
    <recommendedName>
        <fullName evidence="3">DUF2797 domain-containing protein</fullName>
    </recommendedName>
</protein>
<evidence type="ECO:0000313" key="2">
    <source>
        <dbReference type="Proteomes" id="UP000017842"/>
    </source>
</evidence>
<dbReference type="OrthoDB" id="9775734at2"/>